<gene>
    <name evidence="1" type="ORF">ACFONL_11435</name>
</gene>
<evidence type="ECO:0008006" key="3">
    <source>
        <dbReference type="Google" id="ProtNLM"/>
    </source>
</evidence>
<dbReference type="SUPFAM" id="SSF52540">
    <property type="entry name" value="P-loop containing nucleoside triphosphate hydrolases"/>
    <property type="match status" value="1"/>
</dbReference>
<comment type="caution">
    <text evidence="1">The sequence shown here is derived from an EMBL/GenBank/DDBJ whole genome shotgun (WGS) entry which is preliminary data.</text>
</comment>
<keyword evidence="2" id="KW-1185">Reference proteome</keyword>
<sequence length="279" mass="29989">MADSTILVGNRTGGQGKTLLTQLIHYGYTLEKVDLKVAAADTDAASADGFKSSKLGSILRDVEVEELGIGAGLNAVQSNQHVAVQYWDRLGELLLEGGWVVDLGANVIPMVFQWAAARKAGKLLSENAPMLVVPVTAQPQSLSDALGVFQNAARVAENLPFSEKVMVLNEYHGAFDENAREFKTIRELGRVRIVTVKRANVEIWEKIESRRFSIERLLNMSVQDYVREFGVSVFAASGSLSALTDWVMESLDALQAAGVVPKGNGVTDTAAAGAQKIAG</sequence>
<accession>A0ABV7UHL2</accession>
<proteinExistence type="predicted"/>
<dbReference type="Proteomes" id="UP001595704">
    <property type="component" value="Unassembled WGS sequence"/>
</dbReference>
<protein>
    <recommendedName>
        <fullName evidence="3">CobQ/CobB/MinD/ParA family nucleotide binding protein</fullName>
    </recommendedName>
</protein>
<dbReference type="EMBL" id="JBHRYC010000055">
    <property type="protein sequence ID" value="MFC3637976.1"/>
    <property type="molecule type" value="Genomic_DNA"/>
</dbReference>
<organism evidence="1 2">
    <name type="scientific">Camelimonas fluminis</name>
    <dbReference type="NCBI Taxonomy" id="1576911"/>
    <lineage>
        <taxon>Bacteria</taxon>
        <taxon>Pseudomonadati</taxon>
        <taxon>Pseudomonadota</taxon>
        <taxon>Alphaproteobacteria</taxon>
        <taxon>Hyphomicrobiales</taxon>
        <taxon>Chelatococcaceae</taxon>
        <taxon>Camelimonas</taxon>
    </lineage>
</organism>
<name>A0ABV7UHL2_9HYPH</name>
<dbReference type="InterPro" id="IPR027417">
    <property type="entry name" value="P-loop_NTPase"/>
</dbReference>
<dbReference type="RefSeq" id="WP_191320796.1">
    <property type="nucleotide sequence ID" value="NZ_BNCG01000025.1"/>
</dbReference>
<evidence type="ECO:0000313" key="1">
    <source>
        <dbReference type="EMBL" id="MFC3637976.1"/>
    </source>
</evidence>
<reference evidence="2" key="1">
    <citation type="journal article" date="2019" name="Int. J. Syst. Evol. Microbiol.">
        <title>The Global Catalogue of Microorganisms (GCM) 10K type strain sequencing project: providing services to taxonomists for standard genome sequencing and annotation.</title>
        <authorList>
            <consortium name="The Broad Institute Genomics Platform"/>
            <consortium name="The Broad Institute Genome Sequencing Center for Infectious Disease"/>
            <person name="Wu L."/>
            <person name="Ma J."/>
        </authorList>
    </citation>
    <scope>NUCLEOTIDE SEQUENCE [LARGE SCALE GENOMIC DNA]</scope>
    <source>
        <strain evidence="2">KCTC 42282</strain>
    </source>
</reference>
<evidence type="ECO:0000313" key="2">
    <source>
        <dbReference type="Proteomes" id="UP001595704"/>
    </source>
</evidence>